<gene>
    <name evidence="2" type="ORF">AWR27_21150</name>
</gene>
<dbReference type="Proteomes" id="UP000187941">
    <property type="component" value="Chromosome"/>
</dbReference>
<dbReference type="AlphaFoldDB" id="A0A1P9X1T3"/>
<dbReference type="Pfam" id="PF07700">
    <property type="entry name" value="HNOB"/>
    <property type="match status" value="1"/>
</dbReference>
<dbReference type="KEGG" id="smon:AWR27_21150"/>
<accession>A0A1P9X1T3</accession>
<dbReference type="InterPro" id="IPR038158">
    <property type="entry name" value="H-NOX_domain_sf"/>
</dbReference>
<sequence>MKGIVFTEFLEMVEEKFGYELVDLLLCEESLASGGVYTAVGTYDHGEMVTLVTNLSQQTGLPVPELLRTYGRYMFASFTRSYRPFVERATSAFELLSSVHHYIHVEVRKLYPDAELPHFTVEQPAANHLTMRYESERRLSDFAHGLIEGCLTHFNEKATVVQKKLTSDGTVVLFDIVKD</sequence>
<dbReference type="InterPro" id="IPR011644">
    <property type="entry name" value="Heme_NO-bd"/>
</dbReference>
<evidence type="ECO:0000313" key="2">
    <source>
        <dbReference type="EMBL" id="AQG81594.1"/>
    </source>
</evidence>
<proteinExistence type="predicted"/>
<evidence type="ECO:0000259" key="1">
    <source>
        <dbReference type="Pfam" id="PF07700"/>
    </source>
</evidence>
<dbReference type="GO" id="GO:0020037">
    <property type="term" value="F:heme binding"/>
    <property type="evidence" value="ECO:0007669"/>
    <property type="project" value="InterPro"/>
</dbReference>
<dbReference type="STRING" id="1178516.AWR27_21150"/>
<dbReference type="SUPFAM" id="SSF111126">
    <property type="entry name" value="Ligand-binding domain in the NO signalling and Golgi transport"/>
    <property type="match status" value="1"/>
</dbReference>
<evidence type="ECO:0000313" key="3">
    <source>
        <dbReference type="Proteomes" id="UP000187941"/>
    </source>
</evidence>
<name>A0A1P9X1T3_9BACT</name>
<organism evidence="2 3">
    <name type="scientific">Spirosoma montaniterrae</name>
    <dbReference type="NCBI Taxonomy" id="1178516"/>
    <lineage>
        <taxon>Bacteria</taxon>
        <taxon>Pseudomonadati</taxon>
        <taxon>Bacteroidota</taxon>
        <taxon>Cytophagia</taxon>
        <taxon>Cytophagales</taxon>
        <taxon>Cytophagaceae</taxon>
        <taxon>Spirosoma</taxon>
    </lineage>
</organism>
<dbReference type="EMBL" id="CP014263">
    <property type="protein sequence ID" value="AQG81594.1"/>
    <property type="molecule type" value="Genomic_DNA"/>
</dbReference>
<feature type="domain" description="Heme NO-binding" evidence="1">
    <location>
        <begin position="2"/>
        <end position="160"/>
    </location>
</feature>
<dbReference type="InterPro" id="IPR024096">
    <property type="entry name" value="NO_sig/Golgi_transp_ligand-bd"/>
</dbReference>
<dbReference type="OrthoDB" id="7266652at2"/>
<protein>
    <recommendedName>
        <fullName evidence="1">Heme NO-binding domain-containing protein</fullName>
    </recommendedName>
</protein>
<reference evidence="2 3" key="1">
    <citation type="submission" date="2016-01" db="EMBL/GenBank/DDBJ databases">
        <authorList>
            <person name="Oliw E.H."/>
        </authorList>
    </citation>
    <scope>NUCLEOTIDE SEQUENCE [LARGE SCALE GENOMIC DNA]</scope>
    <source>
        <strain evidence="2 3">DY10</strain>
    </source>
</reference>
<dbReference type="RefSeq" id="WP_077133060.1">
    <property type="nucleotide sequence ID" value="NZ_CP014263.1"/>
</dbReference>
<dbReference type="Gene3D" id="3.90.1520.10">
    <property type="entry name" value="H-NOX domain"/>
    <property type="match status" value="1"/>
</dbReference>
<keyword evidence="3" id="KW-1185">Reference proteome</keyword>